<dbReference type="GO" id="GO:0045944">
    <property type="term" value="P:positive regulation of transcription by RNA polymerase II"/>
    <property type="evidence" value="ECO:0007669"/>
    <property type="project" value="UniProtKB-ARBA"/>
</dbReference>
<dbReference type="GO" id="GO:0008270">
    <property type="term" value="F:zinc ion binding"/>
    <property type="evidence" value="ECO:0007669"/>
    <property type="project" value="UniProtKB-KW"/>
</dbReference>
<dbReference type="Proteomes" id="UP000192578">
    <property type="component" value="Unassembled WGS sequence"/>
</dbReference>
<evidence type="ECO:0000313" key="8">
    <source>
        <dbReference type="Proteomes" id="UP000192578"/>
    </source>
</evidence>
<keyword evidence="4" id="KW-0862">Zinc</keyword>
<evidence type="ECO:0000256" key="3">
    <source>
        <dbReference type="ARBA" id="ARBA00022771"/>
    </source>
</evidence>
<feature type="domain" description="C2H2-type" evidence="6">
    <location>
        <begin position="162"/>
        <end position="191"/>
    </location>
</feature>
<feature type="domain" description="C2H2-type" evidence="6">
    <location>
        <begin position="132"/>
        <end position="161"/>
    </location>
</feature>
<feature type="domain" description="C2H2-type" evidence="6">
    <location>
        <begin position="102"/>
        <end position="131"/>
    </location>
</feature>
<evidence type="ECO:0000256" key="2">
    <source>
        <dbReference type="ARBA" id="ARBA00022737"/>
    </source>
</evidence>
<feature type="domain" description="C2H2-type" evidence="6">
    <location>
        <begin position="72"/>
        <end position="101"/>
    </location>
</feature>
<feature type="domain" description="C2H2-type" evidence="6">
    <location>
        <begin position="192"/>
        <end position="222"/>
    </location>
</feature>
<dbReference type="PANTHER" id="PTHR19818">
    <property type="entry name" value="ZINC FINGER PROTEIN ZIC AND GLI"/>
    <property type="match status" value="1"/>
</dbReference>
<dbReference type="SUPFAM" id="SSF57667">
    <property type="entry name" value="beta-beta-alpha zinc fingers"/>
    <property type="match status" value="2"/>
</dbReference>
<name>A0A9X6RNQ1_HYPEX</name>
<dbReference type="OrthoDB" id="6077919at2759"/>
<keyword evidence="1" id="KW-0479">Metal-binding</keyword>
<evidence type="ECO:0000259" key="6">
    <source>
        <dbReference type="PROSITE" id="PS50157"/>
    </source>
</evidence>
<organism evidence="7 8">
    <name type="scientific">Hypsibius exemplaris</name>
    <name type="common">Freshwater tardigrade</name>
    <dbReference type="NCBI Taxonomy" id="2072580"/>
    <lineage>
        <taxon>Eukaryota</taxon>
        <taxon>Metazoa</taxon>
        <taxon>Ecdysozoa</taxon>
        <taxon>Tardigrada</taxon>
        <taxon>Eutardigrada</taxon>
        <taxon>Parachela</taxon>
        <taxon>Hypsibioidea</taxon>
        <taxon>Hypsibiidae</taxon>
        <taxon>Hypsibius</taxon>
    </lineage>
</organism>
<keyword evidence="8" id="KW-1185">Reference proteome</keyword>
<dbReference type="PROSITE" id="PS00028">
    <property type="entry name" value="ZINC_FINGER_C2H2_1"/>
    <property type="match status" value="3"/>
</dbReference>
<dbReference type="GO" id="GO:0000978">
    <property type="term" value="F:RNA polymerase II cis-regulatory region sequence-specific DNA binding"/>
    <property type="evidence" value="ECO:0007669"/>
    <property type="project" value="TreeGrafter"/>
</dbReference>
<dbReference type="GO" id="GO:0000981">
    <property type="term" value="F:DNA-binding transcription factor activity, RNA polymerase II-specific"/>
    <property type="evidence" value="ECO:0007669"/>
    <property type="project" value="TreeGrafter"/>
</dbReference>
<dbReference type="SMART" id="SM00355">
    <property type="entry name" value="ZnF_C2H2"/>
    <property type="match status" value="7"/>
</dbReference>
<dbReference type="PANTHER" id="PTHR19818:SF139">
    <property type="entry name" value="PAIR-RULE PROTEIN ODD-PAIRED"/>
    <property type="match status" value="1"/>
</dbReference>
<keyword evidence="3 5" id="KW-0863">Zinc-finger</keyword>
<proteinExistence type="predicted"/>
<dbReference type="AlphaFoldDB" id="A0A9X6RNQ1"/>
<reference evidence="8" key="1">
    <citation type="submission" date="2017-01" db="EMBL/GenBank/DDBJ databases">
        <title>Comparative genomics of anhydrobiosis in the tardigrade Hypsibius dujardini.</title>
        <authorList>
            <person name="Yoshida Y."/>
            <person name="Koutsovoulos G."/>
            <person name="Laetsch D."/>
            <person name="Stevens L."/>
            <person name="Kumar S."/>
            <person name="Horikawa D."/>
            <person name="Ishino K."/>
            <person name="Komine S."/>
            <person name="Tomita M."/>
            <person name="Blaxter M."/>
            <person name="Arakawa K."/>
        </authorList>
    </citation>
    <scope>NUCLEOTIDE SEQUENCE [LARGE SCALE GENOMIC DNA]</scope>
    <source>
        <strain evidence="8">Z151</strain>
    </source>
</reference>
<gene>
    <name evidence="7" type="ORF">BV898_18684</name>
</gene>
<dbReference type="PROSITE" id="PS50157">
    <property type="entry name" value="ZINC_FINGER_C2H2_2"/>
    <property type="match status" value="5"/>
</dbReference>
<protein>
    <submittedName>
        <fullName evidence="7">Zinc finger protein 143</fullName>
    </submittedName>
</protein>
<dbReference type="InterPro" id="IPR013087">
    <property type="entry name" value="Znf_C2H2_type"/>
</dbReference>
<dbReference type="GO" id="GO:0005634">
    <property type="term" value="C:nucleus"/>
    <property type="evidence" value="ECO:0007669"/>
    <property type="project" value="UniProtKB-ARBA"/>
</dbReference>
<evidence type="ECO:0000256" key="1">
    <source>
        <dbReference type="ARBA" id="ARBA00022723"/>
    </source>
</evidence>
<dbReference type="EMBL" id="MTYJ01000387">
    <property type="protein sequence ID" value="OWA54275.1"/>
    <property type="molecule type" value="Genomic_DNA"/>
</dbReference>
<accession>A0A9X6RNQ1</accession>
<comment type="caution">
    <text evidence="7">The sequence shown here is derived from an EMBL/GenBank/DDBJ whole genome shotgun (WGS) entry which is preliminary data.</text>
</comment>
<evidence type="ECO:0000256" key="4">
    <source>
        <dbReference type="ARBA" id="ARBA00022833"/>
    </source>
</evidence>
<evidence type="ECO:0000313" key="7">
    <source>
        <dbReference type="EMBL" id="OWA54275.1"/>
    </source>
</evidence>
<dbReference type="InterPro" id="IPR050329">
    <property type="entry name" value="GLI_C2H2-zinc-finger"/>
</dbReference>
<dbReference type="InterPro" id="IPR036236">
    <property type="entry name" value="Znf_C2H2_sf"/>
</dbReference>
<dbReference type="Gene3D" id="3.30.160.60">
    <property type="entry name" value="Classic Zinc Finger"/>
    <property type="match status" value="4"/>
</dbReference>
<keyword evidence="2" id="KW-0677">Repeat</keyword>
<sequence>MEATSKETIVCGAVGCTFSTTWLWSFKTHYNRKHRANQTKIKYPAPDCSFSTSDNCGLTRHLKEVHRGRKRFTCPVTGCSRKCFSSGQLATHSATYSGEKVLCCTFNGCDKRFTTLRNLASHMSCHLKRKSFKCSFDGCDFTYHKRSTVTYHERTHRGLRPYACPYAGCNFSASNHSNLQSHAWIHAGAKPHACLVPNCDRKFRSTSKRKKHMDVVHRGQWRNNSVDSMKHCSLTNNCTIYWITESGILCHRKDLKESVERDKTMSSSTFSSRAAWPLQFVNRHCQDGELPDFDGKAQQDCFVRFQDFPRVESMCLPRELLSPVNS</sequence>
<evidence type="ECO:0000256" key="5">
    <source>
        <dbReference type="PROSITE-ProRule" id="PRU00042"/>
    </source>
</evidence>